<evidence type="ECO:0000256" key="2">
    <source>
        <dbReference type="ARBA" id="ARBA00023306"/>
    </source>
</evidence>
<evidence type="ECO:0008006" key="5">
    <source>
        <dbReference type="Google" id="ProtNLM"/>
    </source>
</evidence>
<accession>A0A8J5HXQ0</accession>
<proteinExistence type="inferred from homology"/>
<dbReference type="GO" id="GO:0019903">
    <property type="term" value="F:protein phosphatase binding"/>
    <property type="evidence" value="ECO:0007669"/>
    <property type="project" value="InterPro"/>
</dbReference>
<name>A0A8J5HXQ0_ZINOF</name>
<sequence>MFWRIPNLPASSPVELILDKENFTLEELLDEEEIIQECKALNSRLINFLRERAQVEQLLRYIIEDAPGDADNIRTFKFPFVACEIFTCEIDVILKTLVEDEDLMNMLFSFLEPNRTHSSTLAGYFSKVVVCLMLRKTNSLMAYVQMQCDYVVSLNLQCGVLSLHQTHGTVFNLLADLIGITSIREILIRLVGADDHTNPNYVNIMQWLSDTNLLDMIVDKLSPSSEPDQLCWSHLKIGTTLLVGFVLLQHSTEVNANAAEVLMAIIRNTPSALAAKLSSQSFITRIFGHALENSSSRSALIHSLSVCIALLDPKRSASAASINCFRNQHLYVPFSDVDPTALHAMLTHLNDLLKFLNVSSDTNTLQTTYGELQPPLGKHRLKVVEFIAVLLEVGGEAAEKELIKSSAIQIILDLFFKYPFNNSLHHHVENLVICCLESKSTVVVDYLFCECSIITKFLQMDKNSFLSTESSVTTVPASGRKPIRAGNIGHITRICNRLAQLGTSNDRIRSYLQIGTLASRAWLHKGSYEYPESVDWVDWQTNVLRERNAVENVYHWACGRPTSIQERGRDSDEELHVRDYDVALSNNPLQPFQYRVYENDDMDEDVYLDEGSSGVVISSLRLGGDNPSCLFTNSNWFTFEDESSMEPMSITTPDKMDDANLNETSNGSDSSDDEVVVGVEELAKAGMPGHKYLDSDFMSQDTSSVDQSLNDLSTDVTKLNVTDDASLFRLDAAENEDLFNDQQLPEWVGWREASDIHVDGSTDASAQSNTVVEGAATTAPVTTAGALGESTVHALESGESAKAEETSSSLFEDAEFVGVDFEEGRSTNGEVGVTNRAFVLQVPELPKPHEDGTAIKFNNSRWRMEPEVGIVQE</sequence>
<comment type="similarity">
    <text evidence="1">Belongs to the SAPS family.</text>
</comment>
<organism evidence="3 4">
    <name type="scientific">Zingiber officinale</name>
    <name type="common">Ginger</name>
    <name type="synonym">Amomum zingiber</name>
    <dbReference type="NCBI Taxonomy" id="94328"/>
    <lineage>
        <taxon>Eukaryota</taxon>
        <taxon>Viridiplantae</taxon>
        <taxon>Streptophyta</taxon>
        <taxon>Embryophyta</taxon>
        <taxon>Tracheophyta</taxon>
        <taxon>Spermatophyta</taxon>
        <taxon>Magnoliopsida</taxon>
        <taxon>Liliopsida</taxon>
        <taxon>Zingiberales</taxon>
        <taxon>Zingiberaceae</taxon>
        <taxon>Zingiber</taxon>
    </lineage>
</organism>
<evidence type="ECO:0000313" key="3">
    <source>
        <dbReference type="EMBL" id="KAG6522171.1"/>
    </source>
</evidence>
<dbReference type="PANTHER" id="PTHR12634:SF8">
    <property type="entry name" value="FIERY MOUNTAIN, ISOFORM D"/>
    <property type="match status" value="1"/>
</dbReference>
<dbReference type="EMBL" id="JACMSC010000005">
    <property type="protein sequence ID" value="KAG6522171.1"/>
    <property type="molecule type" value="Genomic_DNA"/>
</dbReference>
<keyword evidence="4" id="KW-1185">Reference proteome</keyword>
<dbReference type="PANTHER" id="PTHR12634">
    <property type="entry name" value="SIT4 YEAST -ASSOCIATING PROTEIN-RELATED"/>
    <property type="match status" value="1"/>
</dbReference>
<dbReference type="Pfam" id="PF04499">
    <property type="entry name" value="SAPS"/>
    <property type="match status" value="1"/>
</dbReference>
<dbReference type="Proteomes" id="UP000734854">
    <property type="component" value="Unassembled WGS sequence"/>
</dbReference>
<reference evidence="3 4" key="1">
    <citation type="submission" date="2020-08" db="EMBL/GenBank/DDBJ databases">
        <title>Plant Genome Project.</title>
        <authorList>
            <person name="Zhang R.-G."/>
        </authorList>
    </citation>
    <scope>NUCLEOTIDE SEQUENCE [LARGE SCALE GENOMIC DNA]</scope>
    <source>
        <tissue evidence="3">Rhizome</tissue>
    </source>
</reference>
<evidence type="ECO:0000256" key="1">
    <source>
        <dbReference type="ARBA" id="ARBA00006180"/>
    </source>
</evidence>
<comment type="caution">
    <text evidence="3">The sequence shown here is derived from an EMBL/GenBank/DDBJ whole genome shotgun (WGS) entry which is preliminary data.</text>
</comment>
<gene>
    <name evidence="3" type="ORF">ZIOFF_019308</name>
</gene>
<dbReference type="AlphaFoldDB" id="A0A8J5HXQ0"/>
<dbReference type="GO" id="GO:0019888">
    <property type="term" value="F:protein phosphatase regulator activity"/>
    <property type="evidence" value="ECO:0007669"/>
    <property type="project" value="TreeGrafter"/>
</dbReference>
<evidence type="ECO:0000313" key="4">
    <source>
        <dbReference type="Proteomes" id="UP000734854"/>
    </source>
</evidence>
<dbReference type="InterPro" id="IPR007587">
    <property type="entry name" value="SAPS"/>
</dbReference>
<keyword evidence="2" id="KW-0131">Cell cycle</keyword>
<protein>
    <recommendedName>
        <fullName evidence="5">SIT4 phosphatase-associated family protein</fullName>
    </recommendedName>
</protein>